<evidence type="ECO:0000256" key="2">
    <source>
        <dbReference type="ARBA" id="ARBA00023015"/>
    </source>
</evidence>
<reference evidence="7 8" key="1">
    <citation type="submission" date="2020-02" db="EMBL/GenBank/DDBJ databases">
        <title>Characterization of vanA genotype vancomycin-resistant Enterococcus saigonensis VE80.</title>
        <authorList>
            <person name="Harada T."/>
            <person name="Motooka D."/>
            <person name="Nakamura S."/>
            <person name="Yamamoto Y."/>
            <person name="Kawahara R."/>
            <person name="Kawatsu K."/>
        </authorList>
    </citation>
    <scope>NUCLEOTIDE SEQUENCE [LARGE SCALE GENOMIC DNA]</scope>
    <source>
        <strain evidence="7 8">VE80</strain>
    </source>
</reference>
<dbReference type="InterPro" id="IPR018356">
    <property type="entry name" value="Tscrpt_reg_HTH_DeoR_CS"/>
</dbReference>
<keyword evidence="2" id="KW-0805">Transcription regulation</keyword>
<dbReference type="RefSeq" id="WP_173103311.1">
    <property type="nucleotide sequence ID" value="NZ_AP022822.1"/>
</dbReference>
<dbReference type="Pfam" id="PF08279">
    <property type="entry name" value="HTH_11"/>
    <property type="match status" value="1"/>
</dbReference>
<dbReference type="CDD" id="cd04617">
    <property type="entry name" value="CBS_pair_CcpN"/>
    <property type="match status" value="1"/>
</dbReference>
<dbReference type="PANTHER" id="PTHR48108">
    <property type="entry name" value="CBS DOMAIN-CONTAINING PROTEIN CBSX2, CHLOROPLASTIC"/>
    <property type="match status" value="1"/>
</dbReference>
<dbReference type="KEGG" id="esg:EsVE80_16360"/>
<evidence type="ECO:0000256" key="1">
    <source>
        <dbReference type="ARBA" id="ARBA00022737"/>
    </source>
</evidence>
<dbReference type="InterPro" id="IPR046342">
    <property type="entry name" value="CBS_dom_sf"/>
</dbReference>
<feature type="domain" description="CBS" evidence="6">
    <location>
        <begin position="144"/>
        <end position="204"/>
    </location>
</feature>
<name>A0A679ICZ4_9ENTE</name>
<feature type="domain" description="CBS" evidence="6">
    <location>
        <begin position="80"/>
        <end position="137"/>
    </location>
</feature>
<dbReference type="AlphaFoldDB" id="A0A679ICZ4"/>
<keyword evidence="5" id="KW-0129">CBS domain</keyword>
<dbReference type="InterPro" id="IPR051462">
    <property type="entry name" value="CBS_domain-containing"/>
</dbReference>
<dbReference type="InterPro" id="IPR000644">
    <property type="entry name" value="CBS_dom"/>
</dbReference>
<dbReference type="SMART" id="SM00116">
    <property type="entry name" value="CBS"/>
    <property type="match status" value="2"/>
</dbReference>
<evidence type="ECO:0000313" key="7">
    <source>
        <dbReference type="EMBL" id="BCA86113.1"/>
    </source>
</evidence>
<dbReference type="Proteomes" id="UP000502998">
    <property type="component" value="Chromosome"/>
</dbReference>
<evidence type="ECO:0000256" key="4">
    <source>
        <dbReference type="ARBA" id="ARBA00023163"/>
    </source>
</evidence>
<keyword evidence="4" id="KW-0804">Transcription</keyword>
<dbReference type="InterPro" id="IPR036388">
    <property type="entry name" value="WH-like_DNA-bd_sf"/>
</dbReference>
<dbReference type="EMBL" id="AP022822">
    <property type="protein sequence ID" value="BCA86113.1"/>
    <property type="molecule type" value="Genomic_DNA"/>
</dbReference>
<dbReference type="PROSITE" id="PS00894">
    <property type="entry name" value="HTH_DEOR_1"/>
    <property type="match status" value="1"/>
</dbReference>
<keyword evidence="1" id="KW-0677">Repeat</keyword>
<dbReference type="Gene3D" id="1.10.10.10">
    <property type="entry name" value="Winged helix-like DNA-binding domain superfamily/Winged helix DNA-binding domain"/>
    <property type="match status" value="1"/>
</dbReference>
<proteinExistence type="predicted"/>
<sequence>MELSKRQLAIIEIVKKNQPISGEKIAEILGLSRATLRNDFSILTMTDVLQARPKVGYVYAGPLNQSETLKELLTIPVKEIMIPPLNIPQESTIYDAITTLFMYDVGSLYVVNDRHELVGLLSRKDLLRASLNKMIDITPVTVVMTRFPQISTCFEEDLLLTAAEKLRTLHVDSLPVIKKDNSNIAVGKITKTRIHDYLIEKVKE</sequence>
<protein>
    <recommendedName>
        <fullName evidence="6">CBS domain-containing protein</fullName>
    </recommendedName>
</protein>
<dbReference type="GO" id="GO:0003700">
    <property type="term" value="F:DNA-binding transcription factor activity"/>
    <property type="evidence" value="ECO:0007669"/>
    <property type="project" value="InterPro"/>
</dbReference>
<dbReference type="PIRSF" id="PIRSF026546">
    <property type="entry name" value="UCP026546_CBS_YqzB"/>
    <property type="match status" value="1"/>
</dbReference>
<evidence type="ECO:0000256" key="3">
    <source>
        <dbReference type="ARBA" id="ARBA00023125"/>
    </source>
</evidence>
<evidence type="ECO:0000313" key="8">
    <source>
        <dbReference type="Proteomes" id="UP000502998"/>
    </source>
</evidence>
<dbReference type="Gene3D" id="3.10.580.10">
    <property type="entry name" value="CBS-domain"/>
    <property type="match status" value="1"/>
</dbReference>
<accession>A0A679ICZ4</accession>
<dbReference type="SUPFAM" id="SSF46785">
    <property type="entry name" value="Winged helix' DNA-binding domain"/>
    <property type="match status" value="1"/>
</dbReference>
<dbReference type="InterPro" id="IPR036390">
    <property type="entry name" value="WH_DNA-bd_sf"/>
</dbReference>
<dbReference type="SUPFAM" id="SSF54631">
    <property type="entry name" value="CBS-domain pair"/>
    <property type="match status" value="1"/>
</dbReference>
<dbReference type="PANTHER" id="PTHR48108:SF32">
    <property type="entry name" value="TRANSCRIPTIONAL REPRESSOR CCPN"/>
    <property type="match status" value="1"/>
</dbReference>
<organism evidence="7 8">
    <name type="scientific">Enterococcus saigonensis</name>
    <dbReference type="NCBI Taxonomy" id="1805431"/>
    <lineage>
        <taxon>Bacteria</taxon>
        <taxon>Bacillati</taxon>
        <taxon>Bacillota</taxon>
        <taxon>Bacilli</taxon>
        <taxon>Lactobacillales</taxon>
        <taxon>Enterococcaceae</taxon>
        <taxon>Enterococcus</taxon>
    </lineage>
</organism>
<dbReference type="InterPro" id="IPR016842">
    <property type="entry name" value="UCP026546_HTH-CBS"/>
</dbReference>
<evidence type="ECO:0000259" key="6">
    <source>
        <dbReference type="PROSITE" id="PS51371"/>
    </source>
</evidence>
<keyword evidence="3" id="KW-0238">DNA-binding</keyword>
<dbReference type="Pfam" id="PF00571">
    <property type="entry name" value="CBS"/>
    <property type="match status" value="2"/>
</dbReference>
<keyword evidence="8" id="KW-1185">Reference proteome</keyword>
<dbReference type="InterPro" id="IPR013196">
    <property type="entry name" value="HTH_11"/>
</dbReference>
<evidence type="ECO:0000256" key="5">
    <source>
        <dbReference type="PROSITE-ProRule" id="PRU00703"/>
    </source>
</evidence>
<dbReference type="GO" id="GO:0003677">
    <property type="term" value="F:DNA binding"/>
    <property type="evidence" value="ECO:0007669"/>
    <property type="project" value="UniProtKB-KW"/>
</dbReference>
<gene>
    <name evidence="7" type="ORF">EsVE80_16360</name>
</gene>
<dbReference type="PROSITE" id="PS51371">
    <property type="entry name" value="CBS"/>
    <property type="match status" value="2"/>
</dbReference>